<dbReference type="GO" id="GO:0016746">
    <property type="term" value="F:acyltransferase activity"/>
    <property type="evidence" value="ECO:0007669"/>
    <property type="project" value="InterPro"/>
</dbReference>
<evidence type="ECO:0000313" key="1">
    <source>
        <dbReference type="EMBL" id="PRP96568.1"/>
    </source>
</evidence>
<gene>
    <name evidence="1" type="ORF">ENSA5_36440</name>
</gene>
<accession>A0A2S9XUM2</accession>
<dbReference type="OrthoDB" id="3078238at2"/>
<protein>
    <submittedName>
        <fullName evidence="1">3-oxoacyl-(Acyl carrier protein) synthase</fullName>
    </submittedName>
</protein>
<comment type="caution">
    <text evidence="1">The sequence shown here is derived from an EMBL/GenBank/DDBJ whole genome shotgun (WGS) entry which is preliminary data.</text>
</comment>
<name>A0A2S9XUM2_9BACT</name>
<proteinExistence type="predicted"/>
<keyword evidence="2" id="KW-1185">Reference proteome</keyword>
<reference evidence="1 2" key="1">
    <citation type="submission" date="2018-03" db="EMBL/GenBank/DDBJ databases">
        <title>Draft Genome Sequences of the Obligatory Marine Myxobacteria Enhygromyxa salina SWB005.</title>
        <authorList>
            <person name="Poehlein A."/>
            <person name="Moghaddam J.A."/>
            <person name="Harms H."/>
            <person name="Alanjari M."/>
            <person name="Koenig G.M."/>
            <person name="Daniel R."/>
            <person name="Schaeberle T.F."/>
        </authorList>
    </citation>
    <scope>NUCLEOTIDE SEQUENCE [LARGE SCALE GENOMIC DNA]</scope>
    <source>
        <strain evidence="1 2">SWB005</strain>
    </source>
</reference>
<dbReference type="InterPro" id="IPR016039">
    <property type="entry name" value="Thiolase-like"/>
</dbReference>
<dbReference type="RefSeq" id="WP_106392983.1">
    <property type="nucleotide sequence ID" value="NZ_PVNK01000165.1"/>
</dbReference>
<evidence type="ECO:0000313" key="2">
    <source>
        <dbReference type="Proteomes" id="UP000237968"/>
    </source>
</evidence>
<dbReference type="AlphaFoldDB" id="A0A2S9XUM2"/>
<sequence length="361" mass="38893">MSAGQLAVYAQGMVTAVGFDAPTSCAAMRGGLSGLYEDNLWDILVGEYLSVGRPLMHQWWEGRDMLAELLAPPILECVDALASIPGWEHIDPRQVPIVVIVPPEHRPHRWEQLDTALLADLAHKLGHPLAVYSSTIAGGRAGIVAALEVAAQLCGRAELPVCVIAGVESFMRQRLAVHYLRQRRMKSEVNSNGFVAGEAASAILVGPARAARAPQLLLTGVGWAEDPAGAGDSTAHPVTGRGLTAAIRQALAQAGHSYAALDLRLCDINGEHWKFKESAFAEGRLDRARPEGLPARRLGYCDVWHPIELIGEVGAAVFPLLLGWLRDAYCKGYDRGPRSLVFAMEDAGERAAVTCEFWSPT</sequence>
<dbReference type="EMBL" id="PVNK01000165">
    <property type="protein sequence ID" value="PRP96568.1"/>
    <property type="molecule type" value="Genomic_DNA"/>
</dbReference>
<dbReference type="Gene3D" id="3.40.47.10">
    <property type="match status" value="1"/>
</dbReference>
<dbReference type="SUPFAM" id="SSF53901">
    <property type="entry name" value="Thiolase-like"/>
    <property type="match status" value="1"/>
</dbReference>
<dbReference type="Proteomes" id="UP000237968">
    <property type="component" value="Unassembled WGS sequence"/>
</dbReference>
<organism evidence="1 2">
    <name type="scientific">Enhygromyxa salina</name>
    <dbReference type="NCBI Taxonomy" id="215803"/>
    <lineage>
        <taxon>Bacteria</taxon>
        <taxon>Pseudomonadati</taxon>
        <taxon>Myxococcota</taxon>
        <taxon>Polyangia</taxon>
        <taxon>Nannocystales</taxon>
        <taxon>Nannocystaceae</taxon>
        <taxon>Enhygromyxa</taxon>
    </lineage>
</organism>